<dbReference type="InterPro" id="IPR011990">
    <property type="entry name" value="TPR-like_helical_dom_sf"/>
</dbReference>
<organism evidence="1 2">
    <name type="scientific">Streptomyces polychromogenes</name>
    <dbReference type="NCBI Taxonomy" id="67342"/>
    <lineage>
        <taxon>Bacteria</taxon>
        <taxon>Bacillati</taxon>
        <taxon>Actinomycetota</taxon>
        <taxon>Actinomycetes</taxon>
        <taxon>Kitasatosporales</taxon>
        <taxon>Streptomycetaceae</taxon>
        <taxon>Streptomyces</taxon>
    </lineage>
</organism>
<dbReference type="EMBL" id="BAAABV010000006">
    <property type="protein sequence ID" value="GAA0272911.1"/>
    <property type="molecule type" value="Genomic_DNA"/>
</dbReference>
<gene>
    <name evidence="1" type="ORF">GCM10010302_08140</name>
</gene>
<accession>A0ABP3ERT2</accession>
<sequence length="385" mass="41550">MEVLAPYVATGWWTAVEAQVRLLEAWGRAEEAIAQARPYARGGGFKLELLARLLVRHGCLDEALTRLIAGIEDPRLASALVELSEGAGRDEEIAGLLAVRIPAGHRCEEPWCCRGLDPDTALGLLAAVRERQGRVDEAIALLHTRQIASVNGQDQLADLLARQGRIEELRAYAGSDPHGHAVRRLAELLEESGDLDGALAVYRQPNDSPASPSHTAHALAALLVRHGRVDEAVEVMRTLADSPDGADDSVVDMLCTLYADHGRVADGLAYLDTRTARHDGQDETESLRLRLNLLAADGRLDEAIDLVGEHPEGGTWATAWTLSDLLAEAGRTGEAVAVLEARGAAHSTLLAGHLIDLGRVEEAVRILRRREPTPFDPVWSGTFVP</sequence>
<evidence type="ECO:0008006" key="3">
    <source>
        <dbReference type="Google" id="ProtNLM"/>
    </source>
</evidence>
<protein>
    <recommendedName>
        <fullName evidence="3">Tetratricopeptide repeat protein</fullName>
    </recommendedName>
</protein>
<dbReference type="SUPFAM" id="SSF48452">
    <property type="entry name" value="TPR-like"/>
    <property type="match status" value="1"/>
</dbReference>
<dbReference type="Proteomes" id="UP001501867">
    <property type="component" value="Unassembled WGS sequence"/>
</dbReference>
<dbReference type="Gene3D" id="1.25.40.10">
    <property type="entry name" value="Tetratricopeptide repeat domain"/>
    <property type="match status" value="1"/>
</dbReference>
<name>A0ABP3ERT2_9ACTN</name>
<dbReference type="Pfam" id="PF13432">
    <property type="entry name" value="TPR_16"/>
    <property type="match status" value="1"/>
</dbReference>
<proteinExistence type="predicted"/>
<evidence type="ECO:0000313" key="1">
    <source>
        <dbReference type="EMBL" id="GAA0272911.1"/>
    </source>
</evidence>
<reference evidence="2" key="1">
    <citation type="journal article" date="2019" name="Int. J. Syst. Evol. Microbiol.">
        <title>The Global Catalogue of Microorganisms (GCM) 10K type strain sequencing project: providing services to taxonomists for standard genome sequencing and annotation.</title>
        <authorList>
            <consortium name="The Broad Institute Genomics Platform"/>
            <consortium name="The Broad Institute Genome Sequencing Center for Infectious Disease"/>
            <person name="Wu L."/>
            <person name="Ma J."/>
        </authorList>
    </citation>
    <scope>NUCLEOTIDE SEQUENCE [LARGE SCALE GENOMIC DNA]</scope>
    <source>
        <strain evidence="2">JCM 4505</strain>
    </source>
</reference>
<comment type="caution">
    <text evidence="1">The sequence shown here is derived from an EMBL/GenBank/DDBJ whole genome shotgun (WGS) entry which is preliminary data.</text>
</comment>
<keyword evidence="2" id="KW-1185">Reference proteome</keyword>
<evidence type="ECO:0000313" key="2">
    <source>
        <dbReference type="Proteomes" id="UP001501867"/>
    </source>
</evidence>